<comment type="similarity">
    <text evidence="2">Belongs to the CorA metal ion transporter (MIT) (TC 1.A.35) family.</text>
</comment>
<keyword evidence="6" id="KW-0460">Magnesium</keyword>
<keyword evidence="5 12" id="KW-0812">Transmembrane</keyword>
<keyword evidence="9 12" id="KW-0472">Membrane</keyword>
<name>A0A9D1NT02_9FIRM</name>
<dbReference type="GO" id="GO:0005886">
    <property type="term" value="C:plasma membrane"/>
    <property type="evidence" value="ECO:0007669"/>
    <property type="project" value="UniProtKB-SubCell"/>
</dbReference>
<evidence type="ECO:0000256" key="5">
    <source>
        <dbReference type="ARBA" id="ARBA00022692"/>
    </source>
</evidence>
<evidence type="ECO:0000256" key="12">
    <source>
        <dbReference type="SAM" id="Phobius"/>
    </source>
</evidence>
<evidence type="ECO:0000256" key="8">
    <source>
        <dbReference type="ARBA" id="ARBA00023065"/>
    </source>
</evidence>
<evidence type="ECO:0000256" key="9">
    <source>
        <dbReference type="ARBA" id="ARBA00023136"/>
    </source>
</evidence>
<dbReference type="Proteomes" id="UP000886723">
    <property type="component" value="Unassembled WGS sequence"/>
</dbReference>
<evidence type="ECO:0000313" key="14">
    <source>
        <dbReference type="Proteomes" id="UP000886723"/>
    </source>
</evidence>
<keyword evidence="4" id="KW-1003">Cell membrane</keyword>
<comment type="caution">
    <text evidence="13">The sequence shown here is derived from an EMBL/GenBank/DDBJ whole genome shotgun (WGS) entry which is preliminary data.</text>
</comment>
<dbReference type="Gene3D" id="1.20.58.340">
    <property type="entry name" value="Magnesium transport protein CorA, transmembrane region"/>
    <property type="match status" value="2"/>
</dbReference>
<evidence type="ECO:0000256" key="7">
    <source>
        <dbReference type="ARBA" id="ARBA00022989"/>
    </source>
</evidence>
<dbReference type="InterPro" id="IPR045863">
    <property type="entry name" value="CorA_TM1_TM2"/>
</dbReference>
<dbReference type="InterPro" id="IPR045861">
    <property type="entry name" value="CorA_cytoplasmic_dom"/>
</dbReference>
<feature type="transmembrane region" description="Helical" evidence="12">
    <location>
        <begin position="281"/>
        <end position="301"/>
    </location>
</feature>
<reference evidence="13" key="1">
    <citation type="submission" date="2020-10" db="EMBL/GenBank/DDBJ databases">
        <authorList>
            <person name="Gilroy R."/>
        </authorList>
    </citation>
    <scope>NUCLEOTIDE SEQUENCE</scope>
    <source>
        <strain evidence="13">ChiBcec2-4451</strain>
    </source>
</reference>
<proteinExistence type="inferred from homology"/>
<comment type="catalytic activity">
    <reaction evidence="10">
        <text>Mg(2+)(in) = Mg(2+)(out)</text>
        <dbReference type="Rhea" id="RHEA:29827"/>
        <dbReference type="ChEBI" id="CHEBI:18420"/>
    </reaction>
</comment>
<evidence type="ECO:0000256" key="1">
    <source>
        <dbReference type="ARBA" id="ARBA00004651"/>
    </source>
</evidence>
<dbReference type="FunFam" id="1.20.58.340:FF:000004">
    <property type="entry name" value="Magnesium transport protein CorA"/>
    <property type="match status" value="1"/>
</dbReference>
<comment type="function">
    <text evidence="11">Mediates influx of magnesium ions. Alternates between open and closed states. Activated by low cytoplasmic Mg(2+) levels. Inactive when cytoplasmic Mg(2+) levels are high.</text>
</comment>
<protein>
    <submittedName>
        <fullName evidence="13">Magnesium transporter CorA</fullName>
    </submittedName>
</protein>
<sequence length="307" mass="36124">MYYLLNSSMQPLDDNYRRKDDDTLVSVVTTEECPKKHGSLPYYRILARNIENHNIQYCKAEMLPDCIIGTLLIPDKQSPRQHILSLSFYLEKGLLVLVDDTCHIENILSIFREAELLNSPDTGSFFCRLLEYLISGDGLFLQQLEQEMAGLEEEIQQTRPDTVSPVLMQSRRRLLILNSYYQQLLDFCETMEENSNHFFTKSECQSFSINSARIERLYNHSRMLREYALQIREMYQARMDARQNHTMQLLTVVTAIFLPLTLITGWYGMNFQNMPELRTDNGYFVLIIVCLLIVAVEIWLFRKNRWL</sequence>
<evidence type="ECO:0000256" key="2">
    <source>
        <dbReference type="ARBA" id="ARBA00009765"/>
    </source>
</evidence>
<evidence type="ECO:0000313" key="13">
    <source>
        <dbReference type="EMBL" id="HIV12287.1"/>
    </source>
</evidence>
<evidence type="ECO:0000256" key="4">
    <source>
        <dbReference type="ARBA" id="ARBA00022475"/>
    </source>
</evidence>
<gene>
    <name evidence="13" type="ORF">IAA63_03995</name>
</gene>
<keyword evidence="7 12" id="KW-1133">Transmembrane helix</keyword>
<reference evidence="13" key="2">
    <citation type="journal article" date="2021" name="PeerJ">
        <title>Extensive microbial diversity within the chicken gut microbiome revealed by metagenomics and culture.</title>
        <authorList>
            <person name="Gilroy R."/>
            <person name="Ravi A."/>
            <person name="Getino M."/>
            <person name="Pursley I."/>
            <person name="Horton D.L."/>
            <person name="Alikhan N.F."/>
            <person name="Baker D."/>
            <person name="Gharbi K."/>
            <person name="Hall N."/>
            <person name="Watson M."/>
            <person name="Adriaenssens E.M."/>
            <person name="Foster-Nyarko E."/>
            <person name="Jarju S."/>
            <person name="Secka A."/>
            <person name="Antonio M."/>
            <person name="Oren A."/>
            <person name="Chaudhuri R.R."/>
            <person name="La Ragione R."/>
            <person name="Hildebrand F."/>
            <person name="Pallen M.J."/>
        </authorList>
    </citation>
    <scope>NUCLEOTIDE SEQUENCE</scope>
    <source>
        <strain evidence="13">ChiBcec2-4451</strain>
    </source>
</reference>
<dbReference type="GO" id="GO:0015087">
    <property type="term" value="F:cobalt ion transmembrane transporter activity"/>
    <property type="evidence" value="ECO:0007669"/>
    <property type="project" value="TreeGrafter"/>
</dbReference>
<accession>A0A9D1NT02</accession>
<dbReference type="InterPro" id="IPR002523">
    <property type="entry name" value="MgTranspt_CorA/ZnTranspt_ZntB"/>
</dbReference>
<dbReference type="Pfam" id="PF01544">
    <property type="entry name" value="CorA"/>
    <property type="match status" value="1"/>
</dbReference>
<dbReference type="PANTHER" id="PTHR46494">
    <property type="entry name" value="CORA FAMILY METAL ION TRANSPORTER (EUROFUNG)"/>
    <property type="match status" value="1"/>
</dbReference>
<dbReference type="EMBL" id="DVON01000084">
    <property type="protein sequence ID" value="HIV12287.1"/>
    <property type="molecule type" value="Genomic_DNA"/>
</dbReference>
<dbReference type="AlphaFoldDB" id="A0A9D1NT02"/>
<evidence type="ECO:0000256" key="3">
    <source>
        <dbReference type="ARBA" id="ARBA00022448"/>
    </source>
</evidence>
<dbReference type="GO" id="GO:0015095">
    <property type="term" value="F:magnesium ion transmembrane transporter activity"/>
    <property type="evidence" value="ECO:0007669"/>
    <property type="project" value="TreeGrafter"/>
</dbReference>
<comment type="subcellular location">
    <subcellularLocation>
        <location evidence="1">Cell membrane</location>
        <topology evidence="1">Multi-pass membrane protein</topology>
    </subcellularLocation>
</comment>
<evidence type="ECO:0000256" key="6">
    <source>
        <dbReference type="ARBA" id="ARBA00022842"/>
    </source>
</evidence>
<keyword evidence="8" id="KW-0406">Ion transport</keyword>
<feature type="transmembrane region" description="Helical" evidence="12">
    <location>
        <begin position="249"/>
        <end position="269"/>
    </location>
</feature>
<evidence type="ECO:0000256" key="10">
    <source>
        <dbReference type="ARBA" id="ARBA00034269"/>
    </source>
</evidence>
<dbReference type="GO" id="GO:0000287">
    <property type="term" value="F:magnesium ion binding"/>
    <property type="evidence" value="ECO:0007669"/>
    <property type="project" value="TreeGrafter"/>
</dbReference>
<dbReference type="PANTHER" id="PTHR46494:SF1">
    <property type="entry name" value="CORA FAMILY METAL ION TRANSPORTER (EUROFUNG)"/>
    <property type="match status" value="1"/>
</dbReference>
<dbReference type="SUPFAM" id="SSF143865">
    <property type="entry name" value="CorA soluble domain-like"/>
    <property type="match status" value="1"/>
</dbReference>
<dbReference type="GO" id="GO:0050897">
    <property type="term" value="F:cobalt ion binding"/>
    <property type="evidence" value="ECO:0007669"/>
    <property type="project" value="TreeGrafter"/>
</dbReference>
<organism evidence="13 14">
    <name type="scientific">Candidatus Pullilachnospira stercoravium</name>
    <dbReference type="NCBI Taxonomy" id="2840913"/>
    <lineage>
        <taxon>Bacteria</taxon>
        <taxon>Bacillati</taxon>
        <taxon>Bacillota</taxon>
        <taxon>Clostridia</taxon>
        <taxon>Lachnospirales</taxon>
        <taxon>Lachnospiraceae</taxon>
        <taxon>Lachnospiraceae incertae sedis</taxon>
        <taxon>Candidatus Pullilachnospira</taxon>
    </lineage>
</organism>
<dbReference type="SUPFAM" id="SSF144083">
    <property type="entry name" value="Magnesium transport protein CorA, transmembrane region"/>
    <property type="match status" value="1"/>
</dbReference>
<dbReference type="CDD" id="cd12826">
    <property type="entry name" value="EcCorA_ZntB-like_u1"/>
    <property type="match status" value="1"/>
</dbReference>
<keyword evidence="3" id="KW-0813">Transport</keyword>
<evidence type="ECO:0000256" key="11">
    <source>
        <dbReference type="ARBA" id="ARBA00045497"/>
    </source>
</evidence>